<evidence type="ECO:0000313" key="1">
    <source>
        <dbReference type="EMBL" id="XDT71225.1"/>
    </source>
</evidence>
<evidence type="ECO:0008006" key="2">
    <source>
        <dbReference type="Google" id="ProtNLM"/>
    </source>
</evidence>
<dbReference type="InterPro" id="IPR018490">
    <property type="entry name" value="cNMP-bd_dom_sf"/>
</dbReference>
<dbReference type="KEGG" id="tcd:AAIA72_10450"/>
<accession>A0AB39UTP8</accession>
<organism evidence="1">
    <name type="scientific">Thermohahella caldifontis</name>
    <dbReference type="NCBI Taxonomy" id="3142973"/>
    <lineage>
        <taxon>Bacteria</taxon>
        <taxon>Pseudomonadati</taxon>
        <taxon>Pseudomonadota</taxon>
        <taxon>Gammaproteobacteria</taxon>
        <taxon>Oceanospirillales</taxon>
        <taxon>Hahellaceae</taxon>
        <taxon>Thermohahella</taxon>
    </lineage>
</organism>
<protein>
    <recommendedName>
        <fullName evidence="2">Cyclic nucleotide-binding domain-containing protein</fullName>
    </recommendedName>
</protein>
<reference evidence="1" key="1">
    <citation type="submission" date="2024-05" db="EMBL/GenBank/DDBJ databases">
        <title>Genome sequencing of novel strain.</title>
        <authorList>
            <person name="Ganbat D."/>
            <person name="Ganbat S."/>
            <person name="Lee S.-J."/>
        </authorList>
    </citation>
    <scope>NUCLEOTIDE SEQUENCE</scope>
    <source>
        <strain evidence="1">SMD15-11</strain>
    </source>
</reference>
<sequence>MLKDSQWQALAAVYPTLETLPAGTTLFEPGTPCPGLAWLAAGSNRVSKLSESGRKLLLYRVYPGDTCVVTTGCSA</sequence>
<dbReference type="SUPFAM" id="SSF51206">
    <property type="entry name" value="cAMP-binding domain-like"/>
    <property type="match status" value="1"/>
</dbReference>
<gene>
    <name evidence="1" type="ORF">AAIA72_10450</name>
</gene>
<proteinExistence type="predicted"/>
<dbReference type="RefSeq" id="WP_369600263.1">
    <property type="nucleotide sequence ID" value="NZ_CP154858.1"/>
</dbReference>
<name>A0AB39UTP8_9GAMM</name>
<dbReference type="Gene3D" id="2.60.120.10">
    <property type="entry name" value="Jelly Rolls"/>
    <property type="match status" value="1"/>
</dbReference>
<dbReference type="EMBL" id="CP154858">
    <property type="protein sequence ID" value="XDT71225.1"/>
    <property type="molecule type" value="Genomic_DNA"/>
</dbReference>
<dbReference type="AlphaFoldDB" id="A0AB39UTP8"/>
<dbReference type="InterPro" id="IPR014710">
    <property type="entry name" value="RmlC-like_jellyroll"/>
</dbReference>